<dbReference type="EnsemblMetazoa" id="ADIR014279-RA">
    <property type="protein sequence ID" value="ADIR014279-PA"/>
    <property type="gene ID" value="ADIR014279"/>
</dbReference>
<proteinExistence type="predicted"/>
<protein>
    <submittedName>
        <fullName evidence="1">Uncharacterized protein</fullName>
    </submittedName>
</protein>
<name>A0A182NWL1_9DIPT</name>
<keyword evidence="2" id="KW-1185">Reference proteome</keyword>
<evidence type="ECO:0000313" key="1">
    <source>
        <dbReference type="EnsemblMetazoa" id="ADIR014279-PA"/>
    </source>
</evidence>
<sequence length="29" mass="3385">MEMMAALKQQPPQQHRNISLEVKRICCSN</sequence>
<accession>A0A182NWL1</accession>
<dbReference type="VEuPathDB" id="VectorBase:ADIR014279"/>
<evidence type="ECO:0000313" key="2">
    <source>
        <dbReference type="Proteomes" id="UP000075884"/>
    </source>
</evidence>
<reference evidence="1" key="2">
    <citation type="submission" date="2020-05" db="UniProtKB">
        <authorList>
            <consortium name="EnsemblMetazoa"/>
        </authorList>
    </citation>
    <scope>IDENTIFICATION</scope>
    <source>
        <strain evidence="1">WRAIR2</strain>
    </source>
</reference>
<dbReference type="Proteomes" id="UP000075884">
    <property type="component" value="Unassembled WGS sequence"/>
</dbReference>
<organism evidence="1 2">
    <name type="scientific">Anopheles dirus</name>
    <dbReference type="NCBI Taxonomy" id="7168"/>
    <lineage>
        <taxon>Eukaryota</taxon>
        <taxon>Metazoa</taxon>
        <taxon>Ecdysozoa</taxon>
        <taxon>Arthropoda</taxon>
        <taxon>Hexapoda</taxon>
        <taxon>Insecta</taxon>
        <taxon>Pterygota</taxon>
        <taxon>Neoptera</taxon>
        <taxon>Endopterygota</taxon>
        <taxon>Diptera</taxon>
        <taxon>Nematocera</taxon>
        <taxon>Culicoidea</taxon>
        <taxon>Culicidae</taxon>
        <taxon>Anophelinae</taxon>
        <taxon>Anopheles</taxon>
    </lineage>
</organism>
<dbReference type="AlphaFoldDB" id="A0A182NWL1"/>
<reference evidence="2" key="1">
    <citation type="submission" date="2013-03" db="EMBL/GenBank/DDBJ databases">
        <title>The Genome Sequence of Anopheles dirus WRAIR2.</title>
        <authorList>
            <consortium name="The Broad Institute Genomics Platform"/>
            <person name="Neafsey D.E."/>
            <person name="Walton C."/>
            <person name="Walker B."/>
            <person name="Young S.K."/>
            <person name="Zeng Q."/>
            <person name="Gargeya S."/>
            <person name="Fitzgerald M."/>
            <person name="Haas B."/>
            <person name="Abouelleil A."/>
            <person name="Allen A.W."/>
            <person name="Alvarado L."/>
            <person name="Arachchi H.M."/>
            <person name="Berlin A.M."/>
            <person name="Chapman S.B."/>
            <person name="Gainer-Dewar J."/>
            <person name="Goldberg J."/>
            <person name="Griggs A."/>
            <person name="Gujja S."/>
            <person name="Hansen M."/>
            <person name="Howarth C."/>
            <person name="Imamovic A."/>
            <person name="Ireland A."/>
            <person name="Larimer J."/>
            <person name="McCowan C."/>
            <person name="Murphy C."/>
            <person name="Pearson M."/>
            <person name="Poon T.W."/>
            <person name="Priest M."/>
            <person name="Roberts A."/>
            <person name="Saif S."/>
            <person name="Shea T."/>
            <person name="Sisk P."/>
            <person name="Sykes S."/>
            <person name="Wortman J."/>
            <person name="Nusbaum C."/>
            <person name="Birren B."/>
        </authorList>
    </citation>
    <scope>NUCLEOTIDE SEQUENCE [LARGE SCALE GENOMIC DNA]</scope>
    <source>
        <strain evidence="2">WRAIR2</strain>
    </source>
</reference>